<evidence type="ECO:0000256" key="1">
    <source>
        <dbReference type="ARBA" id="ARBA00001947"/>
    </source>
</evidence>
<keyword evidence="11" id="KW-0511">Multifunctional enzyme</keyword>
<dbReference type="EMBL" id="SLUK01000004">
    <property type="protein sequence ID" value="TCL43723.1"/>
    <property type="molecule type" value="Genomic_DNA"/>
</dbReference>
<gene>
    <name evidence="15" type="ORF">EDD78_10457</name>
</gene>
<evidence type="ECO:0000256" key="8">
    <source>
        <dbReference type="ARBA" id="ARBA00023125"/>
    </source>
</evidence>
<evidence type="ECO:0000256" key="10">
    <source>
        <dbReference type="ARBA" id="ARBA00023239"/>
    </source>
</evidence>
<accession>A0A9X8Y8D3</accession>
<dbReference type="GO" id="GO:0003684">
    <property type="term" value="F:damaged DNA binding"/>
    <property type="evidence" value="ECO:0007669"/>
    <property type="project" value="InterPro"/>
</dbReference>
<dbReference type="GO" id="GO:0003906">
    <property type="term" value="F:DNA-(apurinic or apyrimidinic site) endonuclease activity"/>
    <property type="evidence" value="ECO:0007669"/>
    <property type="project" value="InterPro"/>
</dbReference>
<keyword evidence="12" id="KW-0326">Glycosidase</keyword>
<reference evidence="15 16" key="1">
    <citation type="submission" date="2019-03" db="EMBL/GenBank/DDBJ databases">
        <title>Genomic Encyclopedia of Type Strains, Phase IV (KMG-IV): sequencing the most valuable type-strain genomes for metagenomic binning, comparative biology and taxonomic classification.</title>
        <authorList>
            <person name="Goeker M."/>
        </authorList>
    </citation>
    <scope>NUCLEOTIDE SEQUENCE [LARGE SCALE GENOMIC DNA]</scope>
    <source>
        <strain evidence="15 16">DSM 100433</strain>
    </source>
</reference>
<dbReference type="PROSITE" id="PS51066">
    <property type="entry name" value="ZF_FPG_2"/>
    <property type="match status" value="1"/>
</dbReference>
<evidence type="ECO:0000256" key="6">
    <source>
        <dbReference type="ARBA" id="ARBA00022801"/>
    </source>
</evidence>
<sequence length="279" mass="30690">MLELPEAAVISCQLQELIGGKRILNVMAGKTPHKFAWFFGDPEGYHALLAGKTVEEARAYGGHVELKIGDCRLSFNDGVNLRYLAPGEERPKRHQLLLEFEDFSALAATVQMYGGLYAFREGENDSFYYLVSREKPSPLGDGFDEGYFLSLCGCEDYEKLSAKAFLATGQRIPGLGNGVLQDILFRAGLSPRQRMGALGTEELSRLFDSLKVTLAGMALAGGRDTERDLFGCKGGYRCLMSKNTYGNPCPVCGERIVKETYLGGSVYYCPNCQPNKKGE</sequence>
<evidence type="ECO:0000256" key="7">
    <source>
        <dbReference type="ARBA" id="ARBA00022833"/>
    </source>
</evidence>
<keyword evidence="10" id="KW-0456">Lyase</keyword>
<dbReference type="GO" id="GO:0034039">
    <property type="term" value="F:8-oxo-7,8-dihydroguanine DNA N-glycosylase activity"/>
    <property type="evidence" value="ECO:0007669"/>
    <property type="project" value="TreeGrafter"/>
</dbReference>
<evidence type="ECO:0000313" key="16">
    <source>
        <dbReference type="Proteomes" id="UP000294682"/>
    </source>
</evidence>
<protein>
    <submittedName>
        <fullName evidence="15">Formamidopyrimidine-DNA glycosylase</fullName>
    </submittedName>
</protein>
<evidence type="ECO:0000256" key="11">
    <source>
        <dbReference type="ARBA" id="ARBA00023268"/>
    </source>
</evidence>
<organism evidence="15 16">
    <name type="scientific">Harryflintia acetispora</name>
    <dbReference type="NCBI Taxonomy" id="1849041"/>
    <lineage>
        <taxon>Bacteria</taxon>
        <taxon>Bacillati</taxon>
        <taxon>Bacillota</taxon>
        <taxon>Clostridia</taxon>
        <taxon>Eubacteriales</taxon>
        <taxon>Oscillospiraceae</taxon>
        <taxon>Harryflintia</taxon>
    </lineage>
</organism>
<name>A0A9X8Y8D3_9FIRM</name>
<dbReference type="AlphaFoldDB" id="A0A9X8Y8D3"/>
<evidence type="ECO:0000256" key="2">
    <source>
        <dbReference type="ARBA" id="ARBA00009409"/>
    </source>
</evidence>
<proteinExistence type="inferred from homology"/>
<keyword evidence="8" id="KW-0238">DNA-binding</keyword>
<dbReference type="PANTHER" id="PTHR22993">
    <property type="entry name" value="FORMAMIDOPYRIMIDINE-DNA GLYCOSYLASE"/>
    <property type="match status" value="1"/>
</dbReference>
<dbReference type="Proteomes" id="UP000294682">
    <property type="component" value="Unassembled WGS sequence"/>
</dbReference>
<keyword evidence="7" id="KW-0862">Zinc</keyword>
<comment type="caution">
    <text evidence="15">The sequence shown here is derived from an EMBL/GenBank/DDBJ whole genome shotgun (WGS) entry which is preliminary data.</text>
</comment>
<dbReference type="GO" id="GO:0006284">
    <property type="term" value="P:base-excision repair"/>
    <property type="evidence" value="ECO:0007669"/>
    <property type="project" value="InterPro"/>
</dbReference>
<evidence type="ECO:0000256" key="13">
    <source>
        <dbReference type="PROSITE-ProRule" id="PRU00391"/>
    </source>
</evidence>
<dbReference type="PANTHER" id="PTHR22993:SF9">
    <property type="entry name" value="FORMAMIDOPYRIMIDINE-DNA GLYCOSYLASE"/>
    <property type="match status" value="1"/>
</dbReference>
<dbReference type="InterPro" id="IPR035937">
    <property type="entry name" value="FPG_N"/>
</dbReference>
<keyword evidence="6" id="KW-0378">Hydrolase</keyword>
<dbReference type="InterPro" id="IPR015886">
    <property type="entry name" value="H2TH_FPG"/>
</dbReference>
<evidence type="ECO:0000256" key="9">
    <source>
        <dbReference type="ARBA" id="ARBA00023204"/>
    </source>
</evidence>
<evidence type="ECO:0000313" key="15">
    <source>
        <dbReference type="EMBL" id="TCL43723.1"/>
    </source>
</evidence>
<dbReference type="Pfam" id="PF06827">
    <property type="entry name" value="zf-FPG_IleRS"/>
    <property type="match status" value="1"/>
</dbReference>
<comment type="similarity">
    <text evidence="2">Belongs to the FPG family.</text>
</comment>
<dbReference type="SUPFAM" id="SSF57716">
    <property type="entry name" value="Glucocorticoid receptor-like (DNA-binding domain)"/>
    <property type="match status" value="1"/>
</dbReference>
<keyword evidence="3" id="KW-0479">Metal-binding</keyword>
<dbReference type="InterPro" id="IPR000214">
    <property type="entry name" value="Znf_DNA_glyclase/AP_lyase"/>
</dbReference>
<keyword evidence="16" id="KW-1185">Reference proteome</keyword>
<keyword evidence="5 13" id="KW-0863">Zinc-finger</keyword>
<evidence type="ECO:0000259" key="14">
    <source>
        <dbReference type="PROSITE" id="PS51066"/>
    </source>
</evidence>
<keyword evidence="4" id="KW-0227">DNA damage</keyword>
<evidence type="ECO:0000256" key="4">
    <source>
        <dbReference type="ARBA" id="ARBA00022763"/>
    </source>
</evidence>
<dbReference type="SUPFAM" id="SSF81624">
    <property type="entry name" value="N-terminal domain of MutM-like DNA repair proteins"/>
    <property type="match status" value="1"/>
</dbReference>
<dbReference type="SMART" id="SM01232">
    <property type="entry name" value="H2TH"/>
    <property type="match status" value="1"/>
</dbReference>
<evidence type="ECO:0000256" key="5">
    <source>
        <dbReference type="ARBA" id="ARBA00022771"/>
    </source>
</evidence>
<evidence type="ECO:0000256" key="3">
    <source>
        <dbReference type="ARBA" id="ARBA00022723"/>
    </source>
</evidence>
<comment type="cofactor">
    <cofactor evidence="1">
        <name>Zn(2+)</name>
        <dbReference type="ChEBI" id="CHEBI:29105"/>
    </cofactor>
</comment>
<dbReference type="SUPFAM" id="SSF46946">
    <property type="entry name" value="S13-like H2TH domain"/>
    <property type="match status" value="1"/>
</dbReference>
<keyword evidence="9" id="KW-0234">DNA repair</keyword>
<dbReference type="InterPro" id="IPR010979">
    <property type="entry name" value="Ribosomal_uS13-like_H2TH"/>
</dbReference>
<feature type="domain" description="FPG-type" evidence="14">
    <location>
        <begin position="243"/>
        <end position="274"/>
    </location>
</feature>
<dbReference type="InterPro" id="IPR010663">
    <property type="entry name" value="Znf_FPG/IleRS"/>
</dbReference>
<dbReference type="RefSeq" id="WP_132084329.1">
    <property type="nucleotide sequence ID" value="NZ_SLUK01000004.1"/>
</dbReference>
<dbReference type="GO" id="GO:0016829">
    <property type="term" value="F:lyase activity"/>
    <property type="evidence" value="ECO:0007669"/>
    <property type="project" value="UniProtKB-KW"/>
</dbReference>
<evidence type="ECO:0000256" key="12">
    <source>
        <dbReference type="ARBA" id="ARBA00023295"/>
    </source>
</evidence>
<dbReference type="GO" id="GO:0008270">
    <property type="term" value="F:zinc ion binding"/>
    <property type="evidence" value="ECO:0007669"/>
    <property type="project" value="UniProtKB-KW"/>
</dbReference>
<dbReference type="Gene3D" id="1.10.8.50">
    <property type="match status" value="1"/>
</dbReference>